<sequence length="263" mass="29901">MDGLHGTGTTTSRPSMRHVDTVSDLLKSSDHNRRGSAGVVGSMKLLESYQGMHAPFTQEAHLLQKTRMKKDCRQLKLLGTLLEKKGFKDDWPPRGRLSQQMSEQGNLWQKIWNDAPALPAYEQKPLLDPFQEGEKILHYLETLRPHQLLEQMVCTAFRASADALHQPNFGGLKLMTTKMEPLYHTIASTLKPLQTNHISGNSETTEDLRRLRVIFENVEKLLTLAVSLHRKFMQAPCLSEAIFTDHQNFYISSKNGNRVNRLA</sequence>
<gene>
    <name evidence="1" type="ORF">D5086_002540</name>
</gene>
<accession>A0ACC4D3E2</accession>
<comment type="caution">
    <text evidence="1">The sequence shown here is derived from an EMBL/GenBank/DDBJ whole genome shotgun (WGS) entry which is preliminary data.</text>
</comment>
<keyword evidence="2" id="KW-1185">Reference proteome</keyword>
<name>A0ACC4D3E2_POPAL</name>
<proteinExistence type="predicted"/>
<dbReference type="Proteomes" id="UP000309997">
    <property type="component" value="Unassembled WGS sequence"/>
</dbReference>
<organism evidence="1 2">
    <name type="scientific">Populus alba</name>
    <name type="common">White poplar</name>
    <dbReference type="NCBI Taxonomy" id="43335"/>
    <lineage>
        <taxon>Eukaryota</taxon>
        <taxon>Viridiplantae</taxon>
        <taxon>Streptophyta</taxon>
        <taxon>Embryophyta</taxon>
        <taxon>Tracheophyta</taxon>
        <taxon>Spermatophyta</taxon>
        <taxon>Magnoliopsida</taxon>
        <taxon>eudicotyledons</taxon>
        <taxon>Gunneridae</taxon>
        <taxon>Pentapetalae</taxon>
        <taxon>rosids</taxon>
        <taxon>fabids</taxon>
        <taxon>Malpighiales</taxon>
        <taxon>Salicaceae</taxon>
        <taxon>Saliceae</taxon>
        <taxon>Populus</taxon>
    </lineage>
</organism>
<dbReference type="EMBL" id="RCHU02000001">
    <property type="protein sequence ID" value="KAL3611520.1"/>
    <property type="molecule type" value="Genomic_DNA"/>
</dbReference>
<evidence type="ECO:0000313" key="1">
    <source>
        <dbReference type="EMBL" id="KAL3611520.1"/>
    </source>
</evidence>
<protein>
    <submittedName>
        <fullName evidence="1">Uncharacterized protein</fullName>
    </submittedName>
</protein>
<evidence type="ECO:0000313" key="2">
    <source>
        <dbReference type="Proteomes" id="UP000309997"/>
    </source>
</evidence>
<reference evidence="1 2" key="1">
    <citation type="journal article" date="2024" name="Plant Biotechnol. J.">
        <title>Genome and CRISPR/Cas9 system of a widespread forest tree (Populus alba) in the world.</title>
        <authorList>
            <person name="Liu Y.J."/>
            <person name="Jiang P.F."/>
            <person name="Han X.M."/>
            <person name="Li X.Y."/>
            <person name="Wang H.M."/>
            <person name="Wang Y.J."/>
            <person name="Wang X.X."/>
            <person name="Zeng Q.Y."/>
        </authorList>
    </citation>
    <scope>NUCLEOTIDE SEQUENCE [LARGE SCALE GENOMIC DNA]</scope>
    <source>
        <strain evidence="2">cv. PAL-ZL1</strain>
    </source>
</reference>